<dbReference type="SUPFAM" id="SSF52540">
    <property type="entry name" value="P-loop containing nucleoside triphosphate hydrolases"/>
    <property type="match status" value="1"/>
</dbReference>
<dbReference type="Proteomes" id="UP000094527">
    <property type="component" value="Unassembled WGS sequence"/>
</dbReference>
<evidence type="ECO:0000313" key="3">
    <source>
        <dbReference type="Proteomes" id="UP000094527"/>
    </source>
</evidence>
<feature type="non-terminal residue" evidence="2">
    <location>
        <position position="1"/>
    </location>
</feature>
<dbReference type="InterPro" id="IPR003439">
    <property type="entry name" value="ABC_transporter-like_ATP-bd"/>
</dbReference>
<proteinExistence type="predicted"/>
<dbReference type="Gene3D" id="3.40.50.300">
    <property type="entry name" value="P-loop containing nucleotide triphosphate hydrolases"/>
    <property type="match status" value="1"/>
</dbReference>
<comment type="caution">
    <text evidence="2">The sequence shown here is derived from an EMBL/GenBank/DDBJ whole genome shotgun (WGS) entry which is preliminary data.</text>
</comment>
<dbReference type="OMA" id="YGMETKE"/>
<organism evidence="2 3">
    <name type="scientific">Orchesella cincta</name>
    <name type="common">Springtail</name>
    <name type="synonym">Podura cincta</name>
    <dbReference type="NCBI Taxonomy" id="48709"/>
    <lineage>
        <taxon>Eukaryota</taxon>
        <taxon>Metazoa</taxon>
        <taxon>Ecdysozoa</taxon>
        <taxon>Arthropoda</taxon>
        <taxon>Hexapoda</taxon>
        <taxon>Collembola</taxon>
        <taxon>Entomobryomorpha</taxon>
        <taxon>Entomobryoidea</taxon>
        <taxon>Orchesellidae</taxon>
        <taxon>Orchesellinae</taxon>
        <taxon>Orchesella</taxon>
    </lineage>
</organism>
<evidence type="ECO:0000259" key="1">
    <source>
        <dbReference type="Pfam" id="PF00005"/>
    </source>
</evidence>
<dbReference type="PANTHER" id="PTHR43038">
    <property type="entry name" value="ATP-BINDING CASSETTE, SUB-FAMILY H, MEMBER 1"/>
    <property type="match status" value="1"/>
</dbReference>
<reference evidence="2 3" key="1">
    <citation type="journal article" date="2016" name="Genome Biol. Evol.">
        <title>Gene Family Evolution Reflects Adaptation to Soil Environmental Stressors in the Genome of the Collembolan Orchesella cincta.</title>
        <authorList>
            <person name="Faddeeva-Vakhrusheva A."/>
            <person name="Derks M.F."/>
            <person name="Anvar S.Y."/>
            <person name="Agamennone V."/>
            <person name="Suring W."/>
            <person name="Smit S."/>
            <person name="van Straalen N.M."/>
            <person name="Roelofs D."/>
        </authorList>
    </citation>
    <scope>NUCLEOTIDE SEQUENCE [LARGE SCALE GENOMIC DNA]</scope>
    <source>
        <tissue evidence="2">Mixed pool</tissue>
    </source>
</reference>
<dbReference type="GO" id="GO:0005524">
    <property type="term" value="F:ATP binding"/>
    <property type="evidence" value="ECO:0007669"/>
    <property type="project" value="InterPro"/>
</dbReference>
<name>A0A1D2MMY3_ORCCI</name>
<dbReference type="PANTHER" id="PTHR43038:SF3">
    <property type="entry name" value="ABC TRANSPORTER G FAMILY MEMBER 20 ISOFORM X1"/>
    <property type="match status" value="1"/>
</dbReference>
<evidence type="ECO:0000313" key="2">
    <source>
        <dbReference type="EMBL" id="ODM94399.1"/>
    </source>
</evidence>
<dbReference type="EMBL" id="LJIJ01000809">
    <property type="protein sequence ID" value="ODM94399.1"/>
    <property type="molecule type" value="Genomic_DNA"/>
</dbReference>
<dbReference type="STRING" id="48709.A0A1D2MMY3"/>
<feature type="domain" description="ABC transporter" evidence="1">
    <location>
        <begin position="1"/>
        <end position="108"/>
    </location>
</feature>
<dbReference type="InterPro" id="IPR027417">
    <property type="entry name" value="P-loop_NTPase"/>
</dbReference>
<accession>A0A1D2MMY3</accession>
<gene>
    <name evidence="2" type="ORF">Ocin01_12278</name>
</gene>
<dbReference type="OrthoDB" id="10255969at2759"/>
<dbReference type="Pfam" id="PF00005">
    <property type="entry name" value="ABC_tran"/>
    <property type="match status" value="1"/>
</dbReference>
<keyword evidence="3" id="KW-1185">Reference proteome</keyword>
<feature type="non-terminal residue" evidence="2">
    <location>
        <position position="124"/>
    </location>
</feature>
<sequence length="124" mass="13553">YALLGSSGSGKTTALSCILGLRDLDEGEIKVFGVDPSEVSGQKIGFMPQDLCLYEYLTAVETLKYFGQIYGMDSNTIEESIHFLIKLLNLGDVTNVVSTLSGGQKRRYDDISFGHPIPVLETNK</sequence>
<dbReference type="AlphaFoldDB" id="A0A1D2MMY3"/>
<protein>
    <submittedName>
        <fullName evidence="2">ABC transporter G family member 23</fullName>
    </submittedName>
</protein>
<dbReference type="GO" id="GO:0016887">
    <property type="term" value="F:ATP hydrolysis activity"/>
    <property type="evidence" value="ECO:0007669"/>
    <property type="project" value="InterPro"/>
</dbReference>